<keyword evidence="2" id="KW-1185">Reference proteome</keyword>
<evidence type="ECO:0000313" key="1">
    <source>
        <dbReference type="EMBL" id="CAJ2628313.1"/>
    </source>
</evidence>
<organism evidence="1 2">
    <name type="scientific">Trifolium pratense</name>
    <name type="common">Red clover</name>
    <dbReference type="NCBI Taxonomy" id="57577"/>
    <lineage>
        <taxon>Eukaryota</taxon>
        <taxon>Viridiplantae</taxon>
        <taxon>Streptophyta</taxon>
        <taxon>Embryophyta</taxon>
        <taxon>Tracheophyta</taxon>
        <taxon>Spermatophyta</taxon>
        <taxon>Magnoliopsida</taxon>
        <taxon>eudicotyledons</taxon>
        <taxon>Gunneridae</taxon>
        <taxon>Pentapetalae</taxon>
        <taxon>rosids</taxon>
        <taxon>fabids</taxon>
        <taxon>Fabales</taxon>
        <taxon>Fabaceae</taxon>
        <taxon>Papilionoideae</taxon>
        <taxon>50 kb inversion clade</taxon>
        <taxon>NPAAA clade</taxon>
        <taxon>Hologalegina</taxon>
        <taxon>IRL clade</taxon>
        <taxon>Trifolieae</taxon>
        <taxon>Trifolium</taxon>
    </lineage>
</organism>
<reference evidence="1" key="1">
    <citation type="submission" date="2023-10" db="EMBL/GenBank/DDBJ databases">
        <authorList>
            <person name="Rodriguez Cubillos JULIANA M."/>
            <person name="De Vega J."/>
        </authorList>
    </citation>
    <scope>NUCLEOTIDE SEQUENCE</scope>
</reference>
<dbReference type="EMBL" id="CASHSV030000001">
    <property type="protein sequence ID" value="CAJ2628313.1"/>
    <property type="molecule type" value="Genomic_DNA"/>
</dbReference>
<name>A0ACB0I8I3_TRIPR</name>
<comment type="caution">
    <text evidence="1">The sequence shown here is derived from an EMBL/GenBank/DDBJ whole genome shotgun (WGS) entry which is preliminary data.</text>
</comment>
<evidence type="ECO:0000313" key="2">
    <source>
        <dbReference type="Proteomes" id="UP001177021"/>
    </source>
</evidence>
<protein>
    <submittedName>
        <fullName evidence="1">Uncharacterized protein</fullName>
    </submittedName>
</protein>
<accession>A0ACB0I8I3</accession>
<gene>
    <name evidence="1" type="ORF">MILVUS5_LOCUS581</name>
</gene>
<dbReference type="Proteomes" id="UP001177021">
    <property type="component" value="Unassembled WGS sequence"/>
</dbReference>
<sequence length="82" mass="9693">MDSTTLCCTYTFHHKFINQSETEKENNIGERTEKEETPQKNNTKEGRRTIGLKKWRLKINMFCSFSLFLLTPTCLFTNFAIH</sequence>
<proteinExistence type="predicted"/>